<dbReference type="Gene3D" id="2.60.40.3910">
    <property type="entry name" value="Inclusion body protein"/>
    <property type="match status" value="1"/>
</dbReference>
<dbReference type="AlphaFoldDB" id="A0A0D0GHG5"/>
<accession>A0A0D0GHG5</accession>
<keyword evidence="2" id="KW-1185">Reference proteome</keyword>
<name>A0A0D0GHG5_9SPHI</name>
<dbReference type="Proteomes" id="UP000032049">
    <property type="component" value="Unassembled WGS sequence"/>
</dbReference>
<gene>
    <name evidence="1" type="ORF">TH53_13670</name>
</gene>
<evidence type="ECO:0000313" key="2">
    <source>
        <dbReference type="Proteomes" id="UP000032049"/>
    </source>
</evidence>
<dbReference type="RefSeq" id="WP_041882762.1">
    <property type="nucleotide sequence ID" value="NZ_CP157278.1"/>
</dbReference>
<organism evidence="1 2">
    <name type="scientific">Pedobacter lusitanus</name>
    <dbReference type="NCBI Taxonomy" id="1503925"/>
    <lineage>
        <taxon>Bacteria</taxon>
        <taxon>Pseudomonadati</taxon>
        <taxon>Bacteroidota</taxon>
        <taxon>Sphingobacteriia</taxon>
        <taxon>Sphingobacteriales</taxon>
        <taxon>Sphingobacteriaceae</taxon>
        <taxon>Pedobacter</taxon>
    </lineage>
</organism>
<evidence type="ECO:0008006" key="3">
    <source>
        <dbReference type="Google" id="ProtNLM"/>
    </source>
</evidence>
<protein>
    <recommendedName>
        <fullName evidence="3">Inclusion body protein</fullName>
    </recommendedName>
</protein>
<reference evidence="1 2" key="1">
    <citation type="submission" date="2015-01" db="EMBL/GenBank/DDBJ databases">
        <title>Draft genome sequence of Pedobacter sp. NL19 isolated from sludge of an effluent treatment pond in an abandoned uranium mine.</title>
        <authorList>
            <person name="Santos T."/>
            <person name="Caetano T."/>
            <person name="Covas C."/>
            <person name="Cruz A."/>
            <person name="Mendo S."/>
        </authorList>
    </citation>
    <scope>NUCLEOTIDE SEQUENCE [LARGE SCALE GENOMIC DNA]</scope>
    <source>
        <strain evidence="1 2">NL19</strain>
    </source>
</reference>
<dbReference type="InterPro" id="IPR038712">
    <property type="entry name" value="PixA-like_sf"/>
</dbReference>
<dbReference type="InterPro" id="IPR021087">
    <property type="entry name" value="Uncharacterised_PixA/AidA"/>
</dbReference>
<evidence type="ECO:0000313" key="1">
    <source>
        <dbReference type="EMBL" id="KIO76717.1"/>
    </source>
</evidence>
<sequence>MSKLKSSATIIDVLVVIDTDYVKSHYARNDRQSNPFPIDHLSEYVIATGANGTRGQGTADITFSAAPNDRVCFRGVSAYNNSDDAVIVYGIKPYGSDQPDLFNTFNYDKVIRSGAVVPNEKIPNGLPAIPTRVSFYSYNSTVREQGSELYVIQFALYELDSTGEKQQIYGYFQWDPTIIIT</sequence>
<dbReference type="Pfam" id="PF12306">
    <property type="entry name" value="PixA"/>
    <property type="match status" value="1"/>
</dbReference>
<proteinExistence type="predicted"/>
<comment type="caution">
    <text evidence="1">The sequence shown here is derived from an EMBL/GenBank/DDBJ whole genome shotgun (WGS) entry which is preliminary data.</text>
</comment>
<dbReference type="OrthoDB" id="8705346at2"/>
<dbReference type="EMBL" id="JXRA01000057">
    <property type="protein sequence ID" value="KIO76717.1"/>
    <property type="molecule type" value="Genomic_DNA"/>
</dbReference>